<evidence type="ECO:0000313" key="3">
    <source>
        <dbReference type="EMBL" id="KAL1507184.1"/>
    </source>
</evidence>
<dbReference type="Gene3D" id="3.40.50.150">
    <property type="entry name" value="Vaccinia Virus protein VP39"/>
    <property type="match status" value="1"/>
</dbReference>
<keyword evidence="4" id="KW-1185">Reference proteome</keyword>
<feature type="region of interest" description="Disordered" evidence="1">
    <location>
        <begin position="151"/>
        <end position="172"/>
    </location>
</feature>
<protein>
    <recommendedName>
        <fullName evidence="5">Methyltransferase type 11 domain-containing protein</fullName>
    </recommendedName>
</protein>
<feature type="compositionally biased region" description="Basic and acidic residues" evidence="1">
    <location>
        <begin position="361"/>
        <end position="370"/>
    </location>
</feature>
<name>A0AB34IVQ6_PRYPA</name>
<feature type="region of interest" description="Disordered" evidence="1">
    <location>
        <begin position="325"/>
        <end position="370"/>
    </location>
</feature>
<dbReference type="InterPro" id="IPR029063">
    <property type="entry name" value="SAM-dependent_MTases_sf"/>
</dbReference>
<reference evidence="3 4" key="1">
    <citation type="journal article" date="2024" name="Science">
        <title>Giant polyketide synthase enzymes in the biosynthesis of giant marine polyether toxins.</title>
        <authorList>
            <person name="Fallon T.R."/>
            <person name="Shende V.V."/>
            <person name="Wierzbicki I.H."/>
            <person name="Pendleton A.L."/>
            <person name="Watervoot N.F."/>
            <person name="Auber R.P."/>
            <person name="Gonzalez D.J."/>
            <person name="Wisecaver J.H."/>
            <person name="Moore B.S."/>
        </authorList>
    </citation>
    <scope>NUCLEOTIDE SEQUENCE [LARGE SCALE GENOMIC DNA]</scope>
    <source>
        <strain evidence="3 4">12B1</strain>
    </source>
</reference>
<dbReference type="EMBL" id="JBGBPQ010000018">
    <property type="protein sequence ID" value="KAL1507184.1"/>
    <property type="molecule type" value="Genomic_DNA"/>
</dbReference>
<feature type="compositionally biased region" description="Low complexity" evidence="1">
    <location>
        <begin position="161"/>
        <end position="172"/>
    </location>
</feature>
<gene>
    <name evidence="3" type="ORF">AB1Y20_008035</name>
</gene>
<feature type="signal peptide" evidence="2">
    <location>
        <begin position="1"/>
        <end position="24"/>
    </location>
</feature>
<organism evidence="3 4">
    <name type="scientific">Prymnesium parvum</name>
    <name type="common">Toxic golden alga</name>
    <dbReference type="NCBI Taxonomy" id="97485"/>
    <lineage>
        <taxon>Eukaryota</taxon>
        <taxon>Haptista</taxon>
        <taxon>Haptophyta</taxon>
        <taxon>Prymnesiophyceae</taxon>
        <taxon>Prymnesiales</taxon>
        <taxon>Prymnesiaceae</taxon>
        <taxon>Prymnesium</taxon>
    </lineage>
</organism>
<accession>A0AB34IVQ6</accession>
<sequence length="478" mass="53246">MPARRALIGFLAAWLPLAVPFAHAPCCILWTSGSPRRHKVQMIDVDIISGGRPSRELLTFERMVKVKPYPARCPYEGVEDFTTVDSLGLVPPPTSAEAAALQKLYARHFPRKPDAVLEVVCDGKSFLPRRPASRRSAQLHLSDASLQLGMGSNPHLEHRTLPSLTSTASDSSSSEQTLCYQTGYADSTFECIFSHASPAYADAPLQLFEELFRTLKPAGTLTVSFYAPIATEIKLGEELRNKPQSDVETPHCIGRFASRAWLQAQDGADLLYMVGSFYYYTGEWKAIQAEELCREGDRALYAVTATKLSNRATMVRRAQNDLFRTRLASGSLPPGSLPSAPSRKAATQGQAVRETAQSSRSTDDGRRTRARSLVDEMRAERSAAQKKSGDDAAAVREKGDMIRAKILDTIKKGIYDARERTDLADGERKMLEHMKLYVMETKVAETELTPDERLIWEDMKSEYLEMRGIDEKPEQYQS</sequence>
<evidence type="ECO:0008006" key="5">
    <source>
        <dbReference type="Google" id="ProtNLM"/>
    </source>
</evidence>
<feature type="compositionally biased region" description="Low complexity" evidence="1">
    <location>
        <begin position="327"/>
        <end position="342"/>
    </location>
</feature>
<dbReference type="SUPFAM" id="SSF53335">
    <property type="entry name" value="S-adenosyl-L-methionine-dependent methyltransferases"/>
    <property type="match status" value="1"/>
</dbReference>
<keyword evidence="2" id="KW-0732">Signal</keyword>
<evidence type="ECO:0000313" key="4">
    <source>
        <dbReference type="Proteomes" id="UP001515480"/>
    </source>
</evidence>
<comment type="caution">
    <text evidence="3">The sequence shown here is derived from an EMBL/GenBank/DDBJ whole genome shotgun (WGS) entry which is preliminary data.</text>
</comment>
<feature type="chain" id="PRO_5044230331" description="Methyltransferase type 11 domain-containing protein" evidence="2">
    <location>
        <begin position="25"/>
        <end position="478"/>
    </location>
</feature>
<dbReference type="AlphaFoldDB" id="A0AB34IVQ6"/>
<proteinExistence type="predicted"/>
<evidence type="ECO:0000256" key="1">
    <source>
        <dbReference type="SAM" id="MobiDB-lite"/>
    </source>
</evidence>
<dbReference type="Proteomes" id="UP001515480">
    <property type="component" value="Unassembled WGS sequence"/>
</dbReference>
<evidence type="ECO:0000256" key="2">
    <source>
        <dbReference type="SAM" id="SignalP"/>
    </source>
</evidence>